<dbReference type="EMBL" id="UINC01002896">
    <property type="protein sequence ID" value="SVA01366.1"/>
    <property type="molecule type" value="Genomic_DNA"/>
</dbReference>
<dbReference type="PROSITE" id="PS51846">
    <property type="entry name" value="CNNM"/>
    <property type="match status" value="1"/>
</dbReference>
<keyword evidence="3" id="KW-0677">Repeat</keyword>
<evidence type="ECO:0000313" key="9">
    <source>
        <dbReference type="EMBL" id="SVA01366.1"/>
    </source>
</evidence>
<dbReference type="InterPro" id="IPR036318">
    <property type="entry name" value="FAD-bd_PCMH-like_sf"/>
</dbReference>
<dbReference type="PANTHER" id="PTHR22777:SF17">
    <property type="entry name" value="UPF0053 PROTEIN SLL0260"/>
    <property type="match status" value="1"/>
</dbReference>
<keyword evidence="5" id="KW-0129">CBS domain</keyword>
<evidence type="ECO:0000259" key="8">
    <source>
        <dbReference type="PROSITE" id="PS51846"/>
    </source>
</evidence>
<dbReference type="PANTHER" id="PTHR22777">
    <property type="entry name" value="HEMOLYSIN-RELATED"/>
    <property type="match status" value="1"/>
</dbReference>
<dbReference type="InterPro" id="IPR016169">
    <property type="entry name" value="FAD-bd_PCMH_sub2"/>
</dbReference>
<dbReference type="InterPro" id="IPR000644">
    <property type="entry name" value="CBS_dom"/>
</dbReference>
<dbReference type="Gene3D" id="3.30.465.10">
    <property type="match status" value="1"/>
</dbReference>
<sequence length="376" mass="40579">MHLVRSGRSGADRVSHIIQRPERFLATVLLGNNLVNTAAAALATVLALNLINNKSLSVLVATAGVTTILLLFGETVPKNIAWKRSERVAFAVSRPIRLVELALSPIVTLLQAFSTMTNRALGISSVTPQAGEEEIRTMIAAGAQTGTVEAAEAALLEKVFRFGDRQMREIMTPRPEIVWIEQGDNLKEFLEVYSEHTHTRFPVYDGSMENVLGVLSVKDVLAGLEKHESSDAASVTGNLRPAFFVPETKSVSETFNVMREGGHSVVLTVDEFGGIAGLATLKQMMAVIVGQMGEEGVAPEQPVTSLGRDAFLMDAGLAISDINEELGLGIPEGDYQTLAGFILDRLGSIPVVGDVVEFGDLRITIKTMERVRIEEV</sequence>
<dbReference type="Pfam" id="PF03471">
    <property type="entry name" value="CorC_HlyC"/>
    <property type="match status" value="1"/>
</dbReference>
<dbReference type="SUPFAM" id="SSF56176">
    <property type="entry name" value="FAD-binding/transporter-associated domain-like"/>
    <property type="match status" value="1"/>
</dbReference>
<evidence type="ECO:0000256" key="6">
    <source>
        <dbReference type="ARBA" id="ARBA00023136"/>
    </source>
</evidence>
<keyword evidence="4" id="KW-1133">Transmembrane helix</keyword>
<dbReference type="InterPro" id="IPR046342">
    <property type="entry name" value="CBS_dom_sf"/>
</dbReference>
<feature type="domain" description="CBS" evidence="7">
    <location>
        <begin position="238"/>
        <end position="295"/>
    </location>
</feature>
<dbReference type="InterPro" id="IPR044751">
    <property type="entry name" value="Ion_transp-like_CBS"/>
</dbReference>
<dbReference type="SUPFAM" id="SSF54631">
    <property type="entry name" value="CBS-domain pair"/>
    <property type="match status" value="1"/>
</dbReference>
<reference evidence="9" key="1">
    <citation type="submission" date="2018-05" db="EMBL/GenBank/DDBJ databases">
        <authorList>
            <person name="Lanie J.A."/>
            <person name="Ng W.-L."/>
            <person name="Kazmierczak K.M."/>
            <person name="Andrzejewski T.M."/>
            <person name="Davidsen T.M."/>
            <person name="Wayne K.J."/>
            <person name="Tettelin H."/>
            <person name="Glass J.I."/>
            <person name="Rusch D."/>
            <person name="Podicherti R."/>
            <person name="Tsui H.-C.T."/>
            <person name="Winkler M.E."/>
        </authorList>
    </citation>
    <scope>NUCLEOTIDE SEQUENCE</scope>
</reference>
<gene>
    <name evidence="9" type="ORF">METZ01_LOCUS54220</name>
</gene>
<protein>
    <recommendedName>
        <fullName evidence="10">CNNM transmembrane domain-containing protein</fullName>
    </recommendedName>
</protein>
<evidence type="ECO:0000256" key="5">
    <source>
        <dbReference type="ARBA" id="ARBA00023122"/>
    </source>
</evidence>
<comment type="subcellular location">
    <subcellularLocation>
        <location evidence="1">Membrane</location>
        <topology evidence="1">Multi-pass membrane protein</topology>
    </subcellularLocation>
</comment>
<keyword evidence="2" id="KW-0812">Transmembrane</keyword>
<feature type="non-terminal residue" evidence="9">
    <location>
        <position position="376"/>
    </location>
</feature>
<accession>A0A381SBH9</accession>
<name>A0A381SBH9_9ZZZZ</name>
<evidence type="ECO:0000256" key="1">
    <source>
        <dbReference type="ARBA" id="ARBA00004141"/>
    </source>
</evidence>
<feature type="domain" description="CBS" evidence="7">
    <location>
        <begin position="171"/>
        <end position="230"/>
    </location>
</feature>
<evidence type="ECO:0008006" key="10">
    <source>
        <dbReference type="Google" id="ProtNLM"/>
    </source>
</evidence>
<dbReference type="InterPro" id="IPR005170">
    <property type="entry name" value="Transptr-assoc_dom"/>
</dbReference>
<dbReference type="SMART" id="SM01091">
    <property type="entry name" value="CorC_HlyC"/>
    <property type="match status" value="1"/>
</dbReference>
<dbReference type="AlphaFoldDB" id="A0A381SBH9"/>
<proteinExistence type="predicted"/>
<dbReference type="SMART" id="SM00116">
    <property type="entry name" value="CBS"/>
    <property type="match status" value="2"/>
</dbReference>
<dbReference type="GO" id="GO:0005886">
    <property type="term" value="C:plasma membrane"/>
    <property type="evidence" value="ECO:0007669"/>
    <property type="project" value="TreeGrafter"/>
</dbReference>
<evidence type="ECO:0000256" key="2">
    <source>
        <dbReference type="ARBA" id="ARBA00022692"/>
    </source>
</evidence>
<organism evidence="9">
    <name type="scientific">marine metagenome</name>
    <dbReference type="NCBI Taxonomy" id="408172"/>
    <lineage>
        <taxon>unclassified sequences</taxon>
        <taxon>metagenomes</taxon>
        <taxon>ecological metagenomes</taxon>
    </lineage>
</organism>
<evidence type="ECO:0000256" key="4">
    <source>
        <dbReference type="ARBA" id="ARBA00022989"/>
    </source>
</evidence>
<dbReference type="InterPro" id="IPR002550">
    <property type="entry name" value="CNNM"/>
</dbReference>
<dbReference type="GO" id="GO:0050660">
    <property type="term" value="F:flavin adenine dinucleotide binding"/>
    <property type="evidence" value="ECO:0007669"/>
    <property type="project" value="InterPro"/>
</dbReference>
<feature type="domain" description="CNNM transmembrane" evidence="8">
    <location>
        <begin position="1"/>
        <end position="152"/>
    </location>
</feature>
<evidence type="ECO:0000256" key="3">
    <source>
        <dbReference type="ARBA" id="ARBA00022737"/>
    </source>
</evidence>
<dbReference type="Pfam" id="PF01595">
    <property type="entry name" value="CNNM"/>
    <property type="match status" value="1"/>
</dbReference>
<evidence type="ECO:0000259" key="7">
    <source>
        <dbReference type="PROSITE" id="PS51371"/>
    </source>
</evidence>
<dbReference type="PROSITE" id="PS51371">
    <property type="entry name" value="CBS"/>
    <property type="match status" value="2"/>
</dbReference>
<dbReference type="Pfam" id="PF00571">
    <property type="entry name" value="CBS"/>
    <property type="match status" value="2"/>
</dbReference>
<keyword evidence="6" id="KW-0472">Membrane</keyword>
<dbReference type="Gene3D" id="3.10.580.10">
    <property type="entry name" value="CBS-domain"/>
    <property type="match status" value="1"/>
</dbReference>
<dbReference type="CDD" id="cd04590">
    <property type="entry name" value="CBS_pair_CorC_HlyC_assoc"/>
    <property type="match status" value="1"/>
</dbReference>